<name>A0AAD5JLA9_ACENE</name>
<dbReference type="GO" id="GO:0050334">
    <property type="term" value="F:thiaminase activity"/>
    <property type="evidence" value="ECO:0007669"/>
    <property type="project" value="UniProtKB-EC"/>
</dbReference>
<dbReference type="InterPro" id="IPR004305">
    <property type="entry name" value="Thiaminase-2/PQQC"/>
</dbReference>
<dbReference type="EC" id="3.5.99.2" evidence="3"/>
<evidence type="ECO:0000259" key="12">
    <source>
        <dbReference type="Pfam" id="PF03070"/>
    </source>
</evidence>
<reference evidence="13" key="2">
    <citation type="submission" date="2023-02" db="EMBL/GenBank/DDBJ databases">
        <authorList>
            <person name="Swenson N.G."/>
            <person name="Wegrzyn J.L."/>
            <person name="Mcevoy S.L."/>
        </authorList>
    </citation>
    <scope>NUCLEOTIDE SEQUENCE</scope>
    <source>
        <strain evidence="13">91603</strain>
        <tissue evidence="13">Leaf</tissue>
    </source>
</reference>
<evidence type="ECO:0000256" key="2">
    <source>
        <dbReference type="ARBA" id="ARBA00004948"/>
    </source>
</evidence>
<dbReference type="PANTHER" id="PTHR43198:SF5">
    <property type="entry name" value="BIFUNCTIONAL TENA-E PROTEIN"/>
    <property type="match status" value="1"/>
</dbReference>
<evidence type="ECO:0000256" key="1">
    <source>
        <dbReference type="ARBA" id="ARBA00001881"/>
    </source>
</evidence>
<dbReference type="SUPFAM" id="SSF48613">
    <property type="entry name" value="Heme oxygenase-like"/>
    <property type="match status" value="1"/>
</dbReference>
<dbReference type="PANTHER" id="PTHR43198">
    <property type="entry name" value="BIFUNCTIONAL TH2 PROTEIN"/>
    <property type="match status" value="1"/>
</dbReference>
<evidence type="ECO:0000256" key="9">
    <source>
        <dbReference type="ARBA" id="ARBA00077314"/>
    </source>
</evidence>
<comment type="caution">
    <text evidence="13">The sequence shown here is derived from an EMBL/GenBank/DDBJ whole genome shotgun (WGS) entry which is preliminary data.</text>
</comment>
<keyword evidence="4" id="KW-0378">Hydrolase</keyword>
<organism evidence="13 14">
    <name type="scientific">Acer negundo</name>
    <name type="common">Box elder</name>
    <dbReference type="NCBI Taxonomy" id="4023"/>
    <lineage>
        <taxon>Eukaryota</taxon>
        <taxon>Viridiplantae</taxon>
        <taxon>Streptophyta</taxon>
        <taxon>Embryophyta</taxon>
        <taxon>Tracheophyta</taxon>
        <taxon>Spermatophyta</taxon>
        <taxon>Magnoliopsida</taxon>
        <taxon>eudicotyledons</taxon>
        <taxon>Gunneridae</taxon>
        <taxon>Pentapetalae</taxon>
        <taxon>rosids</taxon>
        <taxon>malvids</taxon>
        <taxon>Sapindales</taxon>
        <taxon>Sapindaceae</taxon>
        <taxon>Hippocastanoideae</taxon>
        <taxon>Acereae</taxon>
        <taxon>Acer</taxon>
    </lineage>
</organism>
<comment type="catalytic activity">
    <reaction evidence="7">
        <text>N-formyl-4-amino-5-aminomethyl-2-methylpyrimidine + H2O = 4-amino-5-aminomethyl-2-methylpyrimidine + formate</text>
        <dbReference type="Rhea" id="RHEA:46212"/>
        <dbReference type="ChEBI" id="CHEBI:15377"/>
        <dbReference type="ChEBI" id="CHEBI:15740"/>
        <dbReference type="ChEBI" id="CHEBI:63416"/>
        <dbReference type="ChEBI" id="CHEBI:85895"/>
    </reaction>
</comment>
<comment type="similarity">
    <text evidence="8">Belongs to the thiaminase-2 family.</text>
</comment>
<gene>
    <name evidence="13" type="ORF">LWI28_003483</name>
</gene>
<comment type="catalytic activity">
    <reaction evidence="1">
        <text>4-amino-5-aminomethyl-2-methylpyrimidine + H2O = 4-amino-5-hydroxymethyl-2-methylpyrimidine + NH4(+)</text>
        <dbReference type="Rhea" id="RHEA:31799"/>
        <dbReference type="ChEBI" id="CHEBI:15377"/>
        <dbReference type="ChEBI" id="CHEBI:16892"/>
        <dbReference type="ChEBI" id="CHEBI:28938"/>
        <dbReference type="ChEBI" id="CHEBI:63416"/>
        <dbReference type="EC" id="3.5.99.2"/>
    </reaction>
</comment>
<proteinExistence type="inferred from homology"/>
<feature type="domain" description="Thiaminase-2/PQQC" evidence="12">
    <location>
        <begin position="61"/>
        <end position="267"/>
    </location>
</feature>
<comment type="pathway">
    <text evidence="2">Cofactor biosynthesis; thiamine diphosphate biosynthesis.</text>
</comment>
<evidence type="ECO:0000256" key="4">
    <source>
        <dbReference type="ARBA" id="ARBA00022801"/>
    </source>
</evidence>
<evidence type="ECO:0000256" key="8">
    <source>
        <dbReference type="ARBA" id="ARBA00060919"/>
    </source>
</evidence>
<evidence type="ECO:0000256" key="5">
    <source>
        <dbReference type="ARBA" id="ARBA00022977"/>
    </source>
</evidence>
<reference evidence="13" key="1">
    <citation type="journal article" date="2022" name="Plant J.">
        <title>Strategies of tolerance reflected in two North American maple genomes.</title>
        <authorList>
            <person name="McEvoy S.L."/>
            <person name="Sezen U.U."/>
            <person name="Trouern-Trend A."/>
            <person name="McMahon S.M."/>
            <person name="Schaberg P.G."/>
            <person name="Yang J."/>
            <person name="Wegrzyn J.L."/>
            <person name="Swenson N.G."/>
        </authorList>
    </citation>
    <scope>NUCLEOTIDE SEQUENCE</scope>
    <source>
        <strain evidence="13">91603</strain>
    </source>
</reference>
<evidence type="ECO:0000256" key="10">
    <source>
        <dbReference type="ARBA" id="ARBA00079571"/>
    </source>
</evidence>
<evidence type="ECO:0000313" key="14">
    <source>
        <dbReference type="Proteomes" id="UP001064489"/>
    </source>
</evidence>
<sequence length="271" mass="30964">MGPTFYFIKSIGTHSISFSSKLYKQVRFGRSNNREQRKEKMQAKKTREEVEKINMIDTWLKKHSLIYVGATRHPFILSIRDGTVNLTSFKTWLGQDYIFVRAFVSFVASVLIKAWKESDDSGGDMEVLLGGMAALNDEIQWFKNEASKWGVQLSDIVPQKANKDYCRFLESLMSSEVKYTVAITAFWAIEAVYQQSFAHCLEDGTNTPSDLQVTCQRWGNDGFGQYCHSLKQIVNRRLAKALDDEIKKAEVALLDVLEHEVEFWNMSDGGA</sequence>
<dbReference type="InterPro" id="IPR016084">
    <property type="entry name" value="Haem_Oase-like_multi-hlx"/>
</dbReference>
<dbReference type="InterPro" id="IPR050967">
    <property type="entry name" value="Thiamine_Salvage_TenA"/>
</dbReference>
<dbReference type="EMBL" id="JAJSOW010000003">
    <property type="protein sequence ID" value="KAI9194144.1"/>
    <property type="molecule type" value="Genomic_DNA"/>
</dbReference>
<evidence type="ECO:0000256" key="6">
    <source>
        <dbReference type="ARBA" id="ARBA00023157"/>
    </source>
</evidence>
<dbReference type="Pfam" id="PF03070">
    <property type="entry name" value="TENA_THI-4"/>
    <property type="match status" value="1"/>
</dbReference>
<dbReference type="AlphaFoldDB" id="A0AAD5JLA9"/>
<keyword evidence="14" id="KW-1185">Reference proteome</keyword>
<evidence type="ECO:0000256" key="11">
    <source>
        <dbReference type="ARBA" id="ARBA00082825"/>
    </source>
</evidence>
<dbReference type="GO" id="GO:0005829">
    <property type="term" value="C:cytosol"/>
    <property type="evidence" value="ECO:0007669"/>
    <property type="project" value="TreeGrafter"/>
</dbReference>
<dbReference type="CDD" id="cd19357">
    <property type="entry name" value="TenA_E_At3g16990-like"/>
    <property type="match status" value="1"/>
</dbReference>
<dbReference type="Proteomes" id="UP001064489">
    <property type="component" value="Chromosome 1"/>
</dbReference>
<keyword evidence="6" id="KW-1015">Disulfide bond</keyword>
<accession>A0AAD5JLA9</accession>
<dbReference type="GO" id="GO:0009228">
    <property type="term" value="P:thiamine biosynthetic process"/>
    <property type="evidence" value="ECO:0007669"/>
    <property type="project" value="UniProtKB-KW"/>
</dbReference>
<dbReference type="FunFam" id="1.20.910.10:FF:000007">
    <property type="entry name" value="Bifunctional TENA-E protein"/>
    <property type="match status" value="1"/>
</dbReference>
<dbReference type="Gene3D" id="1.20.910.10">
    <property type="entry name" value="Heme oxygenase-like"/>
    <property type="match status" value="1"/>
</dbReference>
<evidence type="ECO:0000256" key="3">
    <source>
        <dbReference type="ARBA" id="ARBA00012684"/>
    </source>
</evidence>
<keyword evidence="5" id="KW-0784">Thiamine biosynthesis</keyword>
<evidence type="ECO:0000256" key="7">
    <source>
        <dbReference type="ARBA" id="ARBA00050721"/>
    </source>
</evidence>
<protein>
    <recommendedName>
        <fullName evidence="3">aminopyrimidine aminohydrolase</fullName>
        <ecNumber evidence="3">3.5.99.2</ecNumber>
    </recommendedName>
    <alternativeName>
        <fullName evidence="10">Aminopyrimidine aminohydrolase</fullName>
    </alternativeName>
    <alternativeName>
        <fullName evidence="11">Formylaminopyrimidine amidohydrolase</fullName>
    </alternativeName>
    <alternativeName>
        <fullName evidence="9">Formylaminopyrimidine deformylase</fullName>
    </alternativeName>
</protein>
<evidence type="ECO:0000313" key="13">
    <source>
        <dbReference type="EMBL" id="KAI9194144.1"/>
    </source>
</evidence>